<protein>
    <submittedName>
        <fullName evidence="4">Ubiquitin carboxyl-terminal hydrolase 25</fullName>
    </submittedName>
</protein>
<dbReference type="InterPro" id="IPR018200">
    <property type="entry name" value="USP_CS"/>
</dbReference>
<dbReference type="GO" id="GO:0005829">
    <property type="term" value="C:cytosol"/>
    <property type="evidence" value="ECO:0007669"/>
    <property type="project" value="TreeGrafter"/>
</dbReference>
<evidence type="ECO:0000256" key="1">
    <source>
        <dbReference type="ARBA" id="ARBA00009085"/>
    </source>
</evidence>
<evidence type="ECO:0000259" key="3">
    <source>
        <dbReference type="PROSITE" id="PS50235"/>
    </source>
</evidence>
<dbReference type="InterPro" id="IPR028889">
    <property type="entry name" value="USP"/>
</dbReference>
<dbReference type="Proteomes" id="UP000770661">
    <property type="component" value="Unassembled WGS sequence"/>
</dbReference>
<sequence length="378" mass="41568">MQEVQLGEGARITNDLSYVKAGYRSDKWKWVLSLSQVGSLAANVVAVGEPDSTEGDQPAAAAAVIEVGETQLQKDAPQPEVIKLQKETTVPEITKLQKEAPVPEVTKLQKEAPVPEVTKQQKEAPQPEVTKLQKEAPQPEISTKKESLRNGTAHHHATPPQVISEDQLTKEQILKTYGVDKWPKQLPCQKKCTINPWCLTELKNGTGKEKVRPTDQPRDSTTPVGLQNTANTCWINSALQALFHLPKFRNVINSVGGFAGEESLSCMLYLLQAMFVEMETHGNRAIACSPGSVFEKMGLYATQEIMCKDADHEVLKCVSEFLENTIDTLVADPRLGPELCPLFSTSLMRIARLPDPLQYTTSMSSLACPVDGDLELPL</sequence>
<dbReference type="Pfam" id="PF00443">
    <property type="entry name" value="UCH"/>
    <property type="match status" value="1"/>
</dbReference>
<evidence type="ECO:0000256" key="2">
    <source>
        <dbReference type="SAM" id="MobiDB-lite"/>
    </source>
</evidence>
<dbReference type="InterPro" id="IPR050164">
    <property type="entry name" value="Peptidase_C19"/>
</dbReference>
<dbReference type="Gene3D" id="3.90.70.10">
    <property type="entry name" value="Cysteine proteinases"/>
    <property type="match status" value="1"/>
</dbReference>
<feature type="region of interest" description="Disordered" evidence="2">
    <location>
        <begin position="104"/>
        <end position="162"/>
    </location>
</feature>
<dbReference type="OrthoDB" id="289038at2759"/>
<organism evidence="4 5">
    <name type="scientific">Chionoecetes opilio</name>
    <name type="common">Atlantic snow crab</name>
    <name type="synonym">Cancer opilio</name>
    <dbReference type="NCBI Taxonomy" id="41210"/>
    <lineage>
        <taxon>Eukaryota</taxon>
        <taxon>Metazoa</taxon>
        <taxon>Ecdysozoa</taxon>
        <taxon>Arthropoda</taxon>
        <taxon>Crustacea</taxon>
        <taxon>Multicrustacea</taxon>
        <taxon>Malacostraca</taxon>
        <taxon>Eumalacostraca</taxon>
        <taxon>Eucarida</taxon>
        <taxon>Decapoda</taxon>
        <taxon>Pleocyemata</taxon>
        <taxon>Brachyura</taxon>
        <taxon>Eubrachyura</taxon>
        <taxon>Majoidea</taxon>
        <taxon>Majidae</taxon>
        <taxon>Chionoecetes</taxon>
    </lineage>
</organism>
<dbReference type="PANTHER" id="PTHR24006">
    <property type="entry name" value="UBIQUITIN CARBOXYL-TERMINAL HYDROLASE"/>
    <property type="match status" value="1"/>
</dbReference>
<dbReference type="AlphaFoldDB" id="A0A8J4YBT2"/>
<dbReference type="GO" id="GO:0004843">
    <property type="term" value="F:cysteine-type deubiquitinase activity"/>
    <property type="evidence" value="ECO:0007669"/>
    <property type="project" value="InterPro"/>
</dbReference>
<dbReference type="PROSITE" id="PS50235">
    <property type="entry name" value="USP_3"/>
    <property type="match status" value="1"/>
</dbReference>
<comment type="caution">
    <text evidence="4">The sequence shown here is derived from an EMBL/GenBank/DDBJ whole genome shotgun (WGS) entry which is preliminary data.</text>
</comment>
<proteinExistence type="inferred from homology"/>
<dbReference type="GO" id="GO:0016579">
    <property type="term" value="P:protein deubiquitination"/>
    <property type="evidence" value="ECO:0007669"/>
    <property type="project" value="InterPro"/>
</dbReference>
<dbReference type="InterPro" id="IPR001394">
    <property type="entry name" value="Peptidase_C19_UCH"/>
</dbReference>
<dbReference type="InterPro" id="IPR038765">
    <property type="entry name" value="Papain-like_cys_pep_sf"/>
</dbReference>
<keyword evidence="5" id="KW-1185">Reference proteome</keyword>
<comment type="similarity">
    <text evidence="1">Belongs to the peptidase C19 family.</text>
</comment>
<dbReference type="SUPFAM" id="SSF54001">
    <property type="entry name" value="Cysteine proteinases"/>
    <property type="match status" value="1"/>
</dbReference>
<evidence type="ECO:0000313" key="4">
    <source>
        <dbReference type="EMBL" id="KAG0725140.1"/>
    </source>
</evidence>
<dbReference type="GO" id="GO:0005634">
    <property type="term" value="C:nucleus"/>
    <property type="evidence" value="ECO:0007669"/>
    <property type="project" value="TreeGrafter"/>
</dbReference>
<dbReference type="EMBL" id="JACEEZ010005970">
    <property type="protein sequence ID" value="KAG0725140.1"/>
    <property type="molecule type" value="Genomic_DNA"/>
</dbReference>
<keyword evidence="4" id="KW-0378">Hydrolase</keyword>
<accession>A0A8J4YBT2</accession>
<gene>
    <name evidence="4" type="ORF">GWK47_004801</name>
</gene>
<feature type="domain" description="USP" evidence="3">
    <location>
        <begin position="224"/>
        <end position="378"/>
    </location>
</feature>
<name>A0A8J4YBT2_CHIOP</name>
<reference evidence="4" key="1">
    <citation type="submission" date="2020-07" db="EMBL/GenBank/DDBJ databases">
        <title>The High-quality genome of the commercially important snow crab, Chionoecetes opilio.</title>
        <authorList>
            <person name="Jeong J.-H."/>
            <person name="Ryu S."/>
        </authorList>
    </citation>
    <scope>NUCLEOTIDE SEQUENCE</scope>
    <source>
        <strain evidence="4">MADBK_172401_WGS</strain>
        <tissue evidence="4">Digestive gland</tissue>
    </source>
</reference>
<dbReference type="PROSITE" id="PS00972">
    <property type="entry name" value="USP_1"/>
    <property type="match status" value="1"/>
</dbReference>
<evidence type="ECO:0000313" key="5">
    <source>
        <dbReference type="Proteomes" id="UP000770661"/>
    </source>
</evidence>